<dbReference type="PANTHER" id="PTHR35910">
    <property type="entry name" value="2EXR DOMAIN-CONTAINING PROTEIN"/>
    <property type="match status" value="1"/>
</dbReference>
<keyword evidence="1" id="KW-0472">Membrane</keyword>
<organism evidence="3 4">
    <name type="scientific">Botryotinia fuckeliana (strain T4)</name>
    <name type="common">Noble rot fungus</name>
    <name type="synonym">Botrytis cinerea</name>
    <dbReference type="NCBI Taxonomy" id="999810"/>
    <lineage>
        <taxon>Eukaryota</taxon>
        <taxon>Fungi</taxon>
        <taxon>Dikarya</taxon>
        <taxon>Ascomycota</taxon>
        <taxon>Pezizomycotina</taxon>
        <taxon>Leotiomycetes</taxon>
        <taxon>Helotiales</taxon>
        <taxon>Sclerotiniaceae</taxon>
        <taxon>Botrytis</taxon>
    </lineage>
</organism>
<dbReference type="PANTHER" id="PTHR35910:SF6">
    <property type="entry name" value="2EXR DOMAIN-CONTAINING PROTEIN"/>
    <property type="match status" value="1"/>
</dbReference>
<evidence type="ECO:0000313" key="4">
    <source>
        <dbReference type="Proteomes" id="UP000008177"/>
    </source>
</evidence>
<dbReference type="OrthoDB" id="3502231at2759"/>
<feature type="transmembrane region" description="Helical" evidence="1">
    <location>
        <begin position="323"/>
        <end position="346"/>
    </location>
</feature>
<dbReference type="EMBL" id="FQ790281">
    <property type="protein sequence ID" value="CCD46192.1"/>
    <property type="molecule type" value="Genomic_DNA"/>
</dbReference>
<dbReference type="Proteomes" id="UP000008177">
    <property type="component" value="Unplaced contigs"/>
</dbReference>
<protein>
    <recommendedName>
        <fullName evidence="2">2EXR domain-containing protein</fullName>
    </recommendedName>
</protein>
<name>G2Y0M7_BOTF4</name>
<dbReference type="AlphaFoldDB" id="G2Y0M7"/>
<proteinExistence type="predicted"/>
<evidence type="ECO:0000313" key="3">
    <source>
        <dbReference type="EMBL" id="CCD46192.1"/>
    </source>
</evidence>
<keyword evidence="1" id="KW-0812">Transmembrane</keyword>
<keyword evidence="1" id="KW-1133">Transmembrane helix</keyword>
<reference evidence="4" key="1">
    <citation type="journal article" date="2011" name="PLoS Genet.">
        <title>Genomic analysis of the necrotrophic fungal pathogens Sclerotinia sclerotiorum and Botrytis cinerea.</title>
        <authorList>
            <person name="Amselem J."/>
            <person name="Cuomo C.A."/>
            <person name="van Kan J.A."/>
            <person name="Viaud M."/>
            <person name="Benito E.P."/>
            <person name="Couloux A."/>
            <person name="Coutinho P.M."/>
            <person name="de Vries R.P."/>
            <person name="Dyer P.S."/>
            <person name="Fillinger S."/>
            <person name="Fournier E."/>
            <person name="Gout L."/>
            <person name="Hahn M."/>
            <person name="Kohn L."/>
            <person name="Lapalu N."/>
            <person name="Plummer K.M."/>
            <person name="Pradier J.M."/>
            <person name="Quevillon E."/>
            <person name="Sharon A."/>
            <person name="Simon A."/>
            <person name="ten Have A."/>
            <person name="Tudzynski B."/>
            <person name="Tudzynski P."/>
            <person name="Wincker P."/>
            <person name="Andrew M."/>
            <person name="Anthouard V."/>
            <person name="Beever R.E."/>
            <person name="Beffa R."/>
            <person name="Benoit I."/>
            <person name="Bouzid O."/>
            <person name="Brault B."/>
            <person name="Chen Z."/>
            <person name="Choquer M."/>
            <person name="Collemare J."/>
            <person name="Cotton P."/>
            <person name="Danchin E.G."/>
            <person name="Da Silva C."/>
            <person name="Gautier A."/>
            <person name="Giraud C."/>
            <person name="Giraud T."/>
            <person name="Gonzalez C."/>
            <person name="Grossetete S."/>
            <person name="Guldener U."/>
            <person name="Henrissat B."/>
            <person name="Howlett B.J."/>
            <person name="Kodira C."/>
            <person name="Kretschmer M."/>
            <person name="Lappartient A."/>
            <person name="Leroch M."/>
            <person name="Levis C."/>
            <person name="Mauceli E."/>
            <person name="Neuveglise C."/>
            <person name="Oeser B."/>
            <person name="Pearson M."/>
            <person name="Poulain J."/>
            <person name="Poussereau N."/>
            <person name="Quesneville H."/>
            <person name="Rascle C."/>
            <person name="Schumacher J."/>
            <person name="Segurens B."/>
            <person name="Sexton A."/>
            <person name="Silva E."/>
            <person name="Sirven C."/>
            <person name="Soanes D.M."/>
            <person name="Talbot N.J."/>
            <person name="Templeton M."/>
            <person name="Yandava C."/>
            <person name="Yarden O."/>
            <person name="Zeng Q."/>
            <person name="Rollins J.A."/>
            <person name="Lebrun M.H."/>
            <person name="Dickman M."/>
        </authorList>
    </citation>
    <scope>NUCLEOTIDE SEQUENCE [LARGE SCALE GENOMIC DNA]</scope>
    <source>
        <strain evidence="4">T4</strain>
    </source>
</reference>
<sequence>MTMTAPSTFTSFTDLPVELRLRIWKFACSQQRNIDVSFRPADPITHVGGYVSSVTSTGVSLTTYTKPPSTLHVNRELRLEALKYYSHVDFSSPGWGREPNRSQLYINWRIDRLCFSSLISLLINEQSWYGVGSFFAAMIVRRICLKNGLRYLGWNIADIGSFRRVENYNSRVYHSMKAARSLPWNHQIDEFVVFYNQGAENSNSRGEIVEFGSAPLILRERKTWLDGIHFNTARNSFEVGNVTQGVGALFLDQLDRFERRWWTDHEFLGQETTMLAFEQGREARKAVNRVRLFYDIERVEVTRSLSCRLLSNFLACLPDGARITILIMLARIYLLWTCLVICHGFIRTRLPSTFMIPIELNKARLLAYGCYGYLENKFKGV</sequence>
<dbReference type="InterPro" id="IPR045518">
    <property type="entry name" value="2EXR"/>
</dbReference>
<evidence type="ECO:0000256" key="1">
    <source>
        <dbReference type="SAM" id="Phobius"/>
    </source>
</evidence>
<dbReference type="HOGENOM" id="CLU_725611_0_0_1"/>
<gene>
    <name evidence="3" type="ORF">BofuT4_P117420.1</name>
</gene>
<dbReference type="InParanoid" id="G2Y0M7"/>
<accession>G2Y0M7</accession>
<feature type="domain" description="2EXR" evidence="2">
    <location>
        <begin position="9"/>
        <end position="113"/>
    </location>
</feature>
<dbReference type="Pfam" id="PF20150">
    <property type="entry name" value="2EXR"/>
    <property type="match status" value="1"/>
</dbReference>
<evidence type="ECO:0000259" key="2">
    <source>
        <dbReference type="Pfam" id="PF20150"/>
    </source>
</evidence>